<accession>M5SQ04</accession>
<name>M5SQ04_9BACT</name>
<reference evidence="1 2" key="1">
    <citation type="journal article" date="2013" name="Mar. Genomics">
        <title>Expression of sulfatases in Rhodopirellula baltica and the diversity of sulfatases in the genus Rhodopirellula.</title>
        <authorList>
            <person name="Wegner C.E."/>
            <person name="Richter-Heitmann T."/>
            <person name="Klindworth A."/>
            <person name="Klockow C."/>
            <person name="Richter M."/>
            <person name="Achstetter T."/>
            <person name="Glockner F.O."/>
            <person name="Harder J."/>
        </authorList>
    </citation>
    <scope>NUCLEOTIDE SEQUENCE [LARGE SCALE GENOMIC DNA]</scope>
    <source>
        <strain evidence="1 2">SH398</strain>
    </source>
</reference>
<dbReference type="STRING" id="1263868.RESH_01135"/>
<dbReference type="EMBL" id="ANOF01000041">
    <property type="protein sequence ID" value="EMI28314.1"/>
    <property type="molecule type" value="Genomic_DNA"/>
</dbReference>
<organism evidence="1 2">
    <name type="scientific">Rhodopirellula europaea SH398</name>
    <dbReference type="NCBI Taxonomy" id="1263868"/>
    <lineage>
        <taxon>Bacteria</taxon>
        <taxon>Pseudomonadati</taxon>
        <taxon>Planctomycetota</taxon>
        <taxon>Planctomycetia</taxon>
        <taxon>Pirellulales</taxon>
        <taxon>Pirellulaceae</taxon>
        <taxon>Rhodopirellula</taxon>
    </lineage>
</organism>
<protein>
    <submittedName>
        <fullName evidence="1">Uncharacterized protein</fullName>
    </submittedName>
</protein>
<dbReference type="AlphaFoldDB" id="M5SQ04"/>
<comment type="caution">
    <text evidence="1">The sequence shown here is derived from an EMBL/GenBank/DDBJ whole genome shotgun (WGS) entry which is preliminary data.</text>
</comment>
<dbReference type="Proteomes" id="UP000011996">
    <property type="component" value="Unassembled WGS sequence"/>
</dbReference>
<gene>
    <name evidence="1" type="ORF">RESH_01135</name>
</gene>
<evidence type="ECO:0000313" key="1">
    <source>
        <dbReference type="EMBL" id="EMI28314.1"/>
    </source>
</evidence>
<proteinExistence type="predicted"/>
<evidence type="ECO:0000313" key="2">
    <source>
        <dbReference type="Proteomes" id="UP000011996"/>
    </source>
</evidence>
<dbReference type="PATRIC" id="fig|1263868.3.peg.1221"/>
<sequence>MPHSRSFDSALQSTGDVILANKLREVPWPISSRDNDVRTVVRRLIVAHRFT</sequence>